<dbReference type="InParanoid" id="A0A2K3CWU7"/>
<dbReference type="GO" id="GO:0055085">
    <property type="term" value="P:transmembrane transport"/>
    <property type="evidence" value="ECO:0000318"/>
    <property type="project" value="GO_Central"/>
</dbReference>
<dbReference type="EMBL" id="CM008976">
    <property type="protein sequence ID" value="PNW72756.1"/>
    <property type="molecule type" value="Genomic_DNA"/>
</dbReference>
<feature type="transmembrane region" description="Helical" evidence="6">
    <location>
        <begin position="224"/>
        <end position="251"/>
    </location>
</feature>
<organism evidence="7 8">
    <name type="scientific">Chlamydomonas reinhardtii</name>
    <name type="common">Chlamydomonas smithii</name>
    <dbReference type="NCBI Taxonomy" id="3055"/>
    <lineage>
        <taxon>Eukaryota</taxon>
        <taxon>Viridiplantae</taxon>
        <taxon>Chlorophyta</taxon>
        <taxon>core chlorophytes</taxon>
        <taxon>Chlorophyceae</taxon>
        <taxon>CS clade</taxon>
        <taxon>Chlamydomonadales</taxon>
        <taxon>Chlamydomonadaceae</taxon>
        <taxon>Chlamydomonas</taxon>
    </lineage>
</organism>
<evidence type="ECO:0008006" key="9">
    <source>
        <dbReference type="Google" id="ProtNLM"/>
    </source>
</evidence>
<dbReference type="AlphaFoldDB" id="A0A2K3CWU7"/>
<feature type="transmembrane region" description="Helical" evidence="6">
    <location>
        <begin position="58"/>
        <end position="77"/>
    </location>
</feature>
<feature type="transmembrane region" description="Helical" evidence="6">
    <location>
        <begin position="293"/>
        <end position="311"/>
    </location>
</feature>
<protein>
    <recommendedName>
        <fullName evidence="9">Sugar phosphate transporter domain-containing protein</fullName>
    </recommendedName>
</protein>
<feature type="transmembrane region" description="Helical" evidence="6">
    <location>
        <begin position="263"/>
        <end position="287"/>
    </location>
</feature>
<feature type="transmembrane region" description="Helical" evidence="6">
    <location>
        <begin position="16"/>
        <end position="37"/>
    </location>
</feature>
<feature type="transmembrane region" description="Helical" evidence="6">
    <location>
        <begin position="115"/>
        <end position="133"/>
    </location>
</feature>
<feature type="transmembrane region" description="Helical" evidence="6">
    <location>
        <begin position="139"/>
        <end position="164"/>
    </location>
</feature>
<dbReference type="GO" id="GO:0005794">
    <property type="term" value="C:Golgi apparatus"/>
    <property type="evidence" value="ECO:0000318"/>
    <property type="project" value="GO_Central"/>
</dbReference>
<feature type="transmembrane region" description="Helical" evidence="6">
    <location>
        <begin position="176"/>
        <end position="195"/>
    </location>
</feature>
<keyword evidence="2 6" id="KW-0812">Transmembrane</keyword>
<feature type="transmembrane region" description="Helical" evidence="6">
    <location>
        <begin position="89"/>
        <end position="108"/>
    </location>
</feature>
<keyword evidence="4 6" id="KW-0472">Membrane</keyword>
<feature type="compositionally biased region" description="Basic and acidic residues" evidence="5">
    <location>
        <begin position="323"/>
        <end position="345"/>
    </location>
</feature>
<keyword evidence="3 6" id="KW-1133">Transmembrane helix</keyword>
<evidence type="ECO:0000256" key="3">
    <source>
        <dbReference type="ARBA" id="ARBA00022989"/>
    </source>
</evidence>
<gene>
    <name evidence="7" type="ORF">CHLRE_15g641266v5</name>
</gene>
<evidence type="ECO:0000313" key="8">
    <source>
        <dbReference type="Proteomes" id="UP000006906"/>
    </source>
</evidence>
<accession>A0A2K3CWU7</accession>
<evidence type="ECO:0000256" key="4">
    <source>
        <dbReference type="ARBA" id="ARBA00023136"/>
    </source>
</evidence>
<sequence length="377" mass="39072">MGAEPKAVGPSSVMKLFYIFLNVFSAVSIVFANKLVLTTYRWAGMLVLSRSGFFTAKSLAAGAVAPLALGYVGYIILNNLSLQLNTVGFYQILKIAIAPTVMLLDFVLFRKMQTWRIMASVAVVCVGVTAATVTDHVAISNVVGLGVGLASVVVTALYQIWAGSKQKELQANSSQLLLAYTPQAIVLLSVMVPMLDDLGMTPPAAGAARGTHTVLGYPYNLASVSAIVISALLGILVSLSTFLVIGATSSLTYNIVGHFKTILILAGGCLLFGEHILILAGGCLLFGESMPWKRLAGIALTMCGIAWYTYLSIVQVPPSGGGAHREPEILRDRSGHRGGGGEREPLLTGSSGGSGDGAVGILGGTGGVGLGLGGSRV</sequence>
<dbReference type="Gramene" id="PNW72756">
    <property type="protein sequence ID" value="PNW72756"/>
    <property type="gene ID" value="CHLRE_15g641266v5"/>
</dbReference>
<dbReference type="OrthoDB" id="5547497at2759"/>
<evidence type="ECO:0000256" key="5">
    <source>
        <dbReference type="SAM" id="MobiDB-lite"/>
    </source>
</evidence>
<evidence type="ECO:0000256" key="2">
    <source>
        <dbReference type="ARBA" id="ARBA00022692"/>
    </source>
</evidence>
<keyword evidence="8" id="KW-1185">Reference proteome</keyword>
<evidence type="ECO:0000256" key="6">
    <source>
        <dbReference type="SAM" id="Phobius"/>
    </source>
</evidence>
<dbReference type="RefSeq" id="XP_042916520.1">
    <property type="nucleotide sequence ID" value="XM_043070662.1"/>
</dbReference>
<dbReference type="InterPro" id="IPR050186">
    <property type="entry name" value="TPT_transporter"/>
</dbReference>
<evidence type="ECO:0000313" key="7">
    <source>
        <dbReference type="EMBL" id="PNW72756.1"/>
    </source>
</evidence>
<dbReference type="GO" id="GO:0005338">
    <property type="term" value="F:nucleotide-sugar transmembrane transporter activity"/>
    <property type="evidence" value="ECO:0000318"/>
    <property type="project" value="GO_Central"/>
</dbReference>
<proteinExistence type="predicted"/>
<dbReference type="Proteomes" id="UP000006906">
    <property type="component" value="Chromosome 15"/>
</dbReference>
<dbReference type="GO" id="GO:0015297">
    <property type="term" value="F:antiporter activity"/>
    <property type="evidence" value="ECO:0000318"/>
    <property type="project" value="GO_Central"/>
</dbReference>
<dbReference type="ExpressionAtlas" id="A0A2K3CWU7">
    <property type="expression patterns" value="baseline and differential"/>
</dbReference>
<dbReference type="GO" id="GO:0016020">
    <property type="term" value="C:membrane"/>
    <property type="evidence" value="ECO:0007669"/>
    <property type="project" value="UniProtKB-SubCell"/>
</dbReference>
<name>A0A2K3CWU7_CHLRE</name>
<evidence type="ECO:0000256" key="1">
    <source>
        <dbReference type="ARBA" id="ARBA00004141"/>
    </source>
</evidence>
<dbReference type="KEGG" id="cre:CHLRE_15g641266v5"/>
<comment type="subcellular location">
    <subcellularLocation>
        <location evidence="1">Membrane</location>
        <topology evidence="1">Multi-pass membrane protein</topology>
    </subcellularLocation>
</comment>
<feature type="region of interest" description="Disordered" evidence="5">
    <location>
        <begin position="320"/>
        <end position="354"/>
    </location>
</feature>
<dbReference type="PANTHER" id="PTHR11132">
    <property type="entry name" value="SOLUTE CARRIER FAMILY 35"/>
    <property type="match status" value="1"/>
</dbReference>
<dbReference type="GeneID" id="5728625"/>
<reference evidence="7 8" key="1">
    <citation type="journal article" date="2007" name="Science">
        <title>The Chlamydomonas genome reveals the evolution of key animal and plant functions.</title>
        <authorList>
            <person name="Merchant S.S."/>
            <person name="Prochnik S.E."/>
            <person name="Vallon O."/>
            <person name="Harris E.H."/>
            <person name="Karpowicz S.J."/>
            <person name="Witman G.B."/>
            <person name="Terry A."/>
            <person name="Salamov A."/>
            <person name="Fritz-Laylin L.K."/>
            <person name="Marechal-Drouard L."/>
            <person name="Marshall W.F."/>
            <person name="Qu L.H."/>
            <person name="Nelson D.R."/>
            <person name="Sanderfoot A.A."/>
            <person name="Spalding M.H."/>
            <person name="Kapitonov V.V."/>
            <person name="Ren Q."/>
            <person name="Ferris P."/>
            <person name="Lindquist E."/>
            <person name="Shapiro H."/>
            <person name="Lucas S.M."/>
            <person name="Grimwood J."/>
            <person name="Schmutz J."/>
            <person name="Cardol P."/>
            <person name="Cerutti H."/>
            <person name="Chanfreau G."/>
            <person name="Chen C.L."/>
            <person name="Cognat V."/>
            <person name="Croft M.T."/>
            <person name="Dent R."/>
            <person name="Dutcher S."/>
            <person name="Fernandez E."/>
            <person name="Fukuzawa H."/>
            <person name="Gonzalez-Ballester D."/>
            <person name="Gonzalez-Halphen D."/>
            <person name="Hallmann A."/>
            <person name="Hanikenne M."/>
            <person name="Hippler M."/>
            <person name="Inwood W."/>
            <person name="Jabbari K."/>
            <person name="Kalanon M."/>
            <person name="Kuras R."/>
            <person name="Lefebvre P.A."/>
            <person name="Lemaire S.D."/>
            <person name="Lobanov A.V."/>
            <person name="Lohr M."/>
            <person name="Manuell A."/>
            <person name="Meier I."/>
            <person name="Mets L."/>
            <person name="Mittag M."/>
            <person name="Mittelmeier T."/>
            <person name="Moroney J.V."/>
            <person name="Moseley J."/>
            <person name="Napoli C."/>
            <person name="Nedelcu A.M."/>
            <person name="Niyogi K."/>
            <person name="Novoselov S.V."/>
            <person name="Paulsen I.T."/>
            <person name="Pazour G."/>
            <person name="Purton S."/>
            <person name="Ral J.P."/>
            <person name="Riano-Pachon D.M."/>
            <person name="Riekhof W."/>
            <person name="Rymarquis L."/>
            <person name="Schroda M."/>
            <person name="Stern D."/>
            <person name="Umen J."/>
            <person name="Willows R."/>
            <person name="Wilson N."/>
            <person name="Zimmer S.L."/>
            <person name="Allmer J."/>
            <person name="Balk J."/>
            <person name="Bisova K."/>
            <person name="Chen C.J."/>
            <person name="Elias M."/>
            <person name="Gendler K."/>
            <person name="Hauser C."/>
            <person name="Lamb M.R."/>
            <person name="Ledford H."/>
            <person name="Long J.C."/>
            <person name="Minagawa J."/>
            <person name="Page M.D."/>
            <person name="Pan J."/>
            <person name="Pootakham W."/>
            <person name="Roje S."/>
            <person name="Rose A."/>
            <person name="Stahlberg E."/>
            <person name="Terauchi A.M."/>
            <person name="Yang P."/>
            <person name="Ball S."/>
            <person name="Bowler C."/>
            <person name="Dieckmann C.L."/>
            <person name="Gladyshev V.N."/>
            <person name="Green P."/>
            <person name="Jorgensen R."/>
            <person name="Mayfield S."/>
            <person name="Mueller-Roeber B."/>
            <person name="Rajamani S."/>
            <person name="Sayre R.T."/>
            <person name="Brokstein P."/>
            <person name="Dubchak I."/>
            <person name="Goodstein D."/>
            <person name="Hornick L."/>
            <person name="Huang Y.W."/>
            <person name="Jhaveri J."/>
            <person name="Luo Y."/>
            <person name="Martinez D."/>
            <person name="Ngau W.C."/>
            <person name="Otillar B."/>
            <person name="Poliakov A."/>
            <person name="Porter A."/>
            <person name="Szajkowski L."/>
            <person name="Werner G."/>
            <person name="Zhou K."/>
            <person name="Grigoriev I.V."/>
            <person name="Rokhsar D.S."/>
            <person name="Grossman A.R."/>
        </authorList>
    </citation>
    <scope>NUCLEOTIDE SEQUENCE [LARGE SCALE GENOMIC DNA]</scope>
    <source>
        <strain evidence="8">CC-503</strain>
    </source>
</reference>